<evidence type="ECO:0000256" key="2">
    <source>
        <dbReference type="ARBA" id="ARBA00023002"/>
    </source>
</evidence>
<dbReference type="InterPro" id="IPR051265">
    <property type="entry name" value="HIBADH-related_NP60_sf"/>
</dbReference>
<dbReference type="Proteomes" id="UP000248627">
    <property type="component" value="Unassembled WGS sequence"/>
</dbReference>
<name>A0A2W2CD09_9ACTN</name>
<evidence type="ECO:0000313" key="3">
    <source>
        <dbReference type="EMBL" id="PZF97375.1"/>
    </source>
</evidence>
<dbReference type="InterPro" id="IPR013328">
    <property type="entry name" value="6PGD_dom2"/>
</dbReference>
<organism evidence="3 4">
    <name type="scientific">Micromonospora endophytica</name>
    <dbReference type="NCBI Taxonomy" id="515350"/>
    <lineage>
        <taxon>Bacteria</taxon>
        <taxon>Bacillati</taxon>
        <taxon>Actinomycetota</taxon>
        <taxon>Actinomycetes</taxon>
        <taxon>Micromonosporales</taxon>
        <taxon>Micromonosporaceae</taxon>
        <taxon>Micromonospora</taxon>
    </lineage>
</organism>
<dbReference type="InterPro" id="IPR008927">
    <property type="entry name" value="6-PGluconate_DH-like_C_sf"/>
</dbReference>
<dbReference type="RefSeq" id="WP_111243347.1">
    <property type="nucleotide sequence ID" value="NZ_AP023358.1"/>
</dbReference>
<dbReference type="PANTHER" id="PTHR43580:SF2">
    <property type="entry name" value="CYTOKINE-LIKE NUCLEAR FACTOR N-PAC"/>
    <property type="match status" value="1"/>
</dbReference>
<keyword evidence="2" id="KW-0560">Oxidoreductase</keyword>
<dbReference type="SUPFAM" id="SSF48179">
    <property type="entry name" value="6-phosphogluconate dehydrogenase C-terminal domain-like"/>
    <property type="match status" value="1"/>
</dbReference>
<evidence type="ECO:0000256" key="1">
    <source>
        <dbReference type="ARBA" id="ARBA00009080"/>
    </source>
</evidence>
<dbReference type="GO" id="GO:0050661">
    <property type="term" value="F:NADP binding"/>
    <property type="evidence" value="ECO:0007669"/>
    <property type="project" value="InterPro"/>
</dbReference>
<dbReference type="InterPro" id="IPR036291">
    <property type="entry name" value="NAD(P)-bd_dom_sf"/>
</dbReference>
<dbReference type="Gene3D" id="3.40.50.720">
    <property type="entry name" value="NAD(P)-binding Rossmann-like Domain"/>
    <property type="match status" value="1"/>
</dbReference>
<keyword evidence="4" id="KW-1185">Reference proteome</keyword>
<gene>
    <name evidence="3" type="ORF">C1I93_12020</name>
</gene>
<evidence type="ECO:0000313" key="4">
    <source>
        <dbReference type="Proteomes" id="UP000248627"/>
    </source>
</evidence>
<protein>
    <submittedName>
        <fullName evidence="3">6-phosphogluconate dehydrogenase</fullName>
    </submittedName>
</protein>
<dbReference type="InterPro" id="IPR006115">
    <property type="entry name" value="6PGDH_NADP-bd"/>
</dbReference>
<dbReference type="InterPro" id="IPR015815">
    <property type="entry name" value="HIBADH-related"/>
</dbReference>
<dbReference type="AlphaFoldDB" id="A0A2W2CD09"/>
<comment type="similarity">
    <text evidence="1">Belongs to the HIBADH-related family.</text>
</comment>
<dbReference type="Gene3D" id="1.10.1040.10">
    <property type="entry name" value="N-(1-d-carboxylethyl)-l-norvaline Dehydrogenase, domain 2"/>
    <property type="match status" value="1"/>
</dbReference>
<dbReference type="OrthoDB" id="5176214at2"/>
<comment type="caution">
    <text evidence="3">The sequence shown here is derived from an EMBL/GenBank/DDBJ whole genome shotgun (WGS) entry which is preliminary data.</text>
</comment>
<dbReference type="PIRSF" id="PIRSF000103">
    <property type="entry name" value="HIBADH"/>
    <property type="match status" value="1"/>
</dbReference>
<dbReference type="GO" id="GO:0016491">
    <property type="term" value="F:oxidoreductase activity"/>
    <property type="evidence" value="ECO:0007669"/>
    <property type="project" value="UniProtKB-KW"/>
</dbReference>
<proteinExistence type="inferred from homology"/>
<dbReference type="EMBL" id="POTX01000062">
    <property type="protein sequence ID" value="PZF97375.1"/>
    <property type="molecule type" value="Genomic_DNA"/>
</dbReference>
<dbReference type="PANTHER" id="PTHR43580">
    <property type="entry name" value="OXIDOREDUCTASE GLYR1-RELATED"/>
    <property type="match status" value="1"/>
</dbReference>
<reference evidence="3 4" key="1">
    <citation type="submission" date="2018-01" db="EMBL/GenBank/DDBJ databases">
        <title>Draft genome sequence of Jishengella endophytica.</title>
        <authorList>
            <person name="Sahin N."/>
            <person name="Ay H."/>
            <person name="Saygin H."/>
        </authorList>
    </citation>
    <scope>NUCLEOTIDE SEQUENCE [LARGE SCALE GENOMIC DNA]</scope>
    <source>
        <strain evidence="3 4">DSM 45430</strain>
    </source>
</reference>
<accession>A0A2W2CD09</accession>
<sequence length="276" mass="27241">MTDIAVLGTGRMGTAVARRLLANGRRVTVWNRTEAKAAALATAGAQVAASPVAAVAEADLVITLLTDAAAVDAALFGTGAARAALRPGAIVVQMSTVAPDEVAGIAGRLPRSVSLLDAPVAGSIDAATAGKLTIFAGGPAAVVDLAEPVLRELGAVRRCGPLGTGSALKLVVNTALVTAIGALHDTLVVADGLGVDRSVALDALAAGPLGGAVRRAGATGAAFAVALAGKDARLALRAVPGRQHTLAVAAALHLLDAATDQEADVASLITMENQWT</sequence>
<dbReference type="SUPFAM" id="SSF51735">
    <property type="entry name" value="NAD(P)-binding Rossmann-fold domains"/>
    <property type="match status" value="1"/>
</dbReference>
<dbReference type="Pfam" id="PF03446">
    <property type="entry name" value="NAD_binding_2"/>
    <property type="match status" value="1"/>
</dbReference>